<dbReference type="EMBL" id="OFSP01000078">
    <property type="protein sequence ID" value="SOY77671.1"/>
    <property type="molecule type" value="Genomic_DNA"/>
</dbReference>
<name>A0A375CRE1_9BURK</name>
<gene>
    <name evidence="2" type="ORF">CBM2589_U10173</name>
</gene>
<accession>A0A375CRE1</accession>
<protein>
    <submittedName>
        <fullName evidence="2">Uncharacterized protein</fullName>
    </submittedName>
</protein>
<sequence length="42" mass="4646">MKGGQRLQLSVRKATDAPNSSVAQRTDLGDLLPSWERGQLQH</sequence>
<comment type="caution">
    <text evidence="2">The sequence shown here is derived from an EMBL/GenBank/DDBJ whole genome shotgun (WGS) entry which is preliminary data.</text>
</comment>
<dbReference type="Proteomes" id="UP000256297">
    <property type="component" value="Unassembled WGS sequence"/>
</dbReference>
<proteinExistence type="predicted"/>
<organism evidence="2 3">
    <name type="scientific">Cupriavidus taiwanensis</name>
    <dbReference type="NCBI Taxonomy" id="164546"/>
    <lineage>
        <taxon>Bacteria</taxon>
        <taxon>Pseudomonadati</taxon>
        <taxon>Pseudomonadota</taxon>
        <taxon>Betaproteobacteria</taxon>
        <taxon>Burkholderiales</taxon>
        <taxon>Burkholderiaceae</taxon>
        <taxon>Cupriavidus</taxon>
    </lineage>
</organism>
<dbReference type="AlphaFoldDB" id="A0A375CRE1"/>
<evidence type="ECO:0000256" key="1">
    <source>
        <dbReference type="SAM" id="MobiDB-lite"/>
    </source>
</evidence>
<evidence type="ECO:0000313" key="3">
    <source>
        <dbReference type="Proteomes" id="UP000256297"/>
    </source>
</evidence>
<feature type="region of interest" description="Disordered" evidence="1">
    <location>
        <begin position="1"/>
        <end position="42"/>
    </location>
</feature>
<evidence type="ECO:0000313" key="2">
    <source>
        <dbReference type="EMBL" id="SOY77671.1"/>
    </source>
</evidence>
<reference evidence="3" key="1">
    <citation type="submission" date="2018-01" db="EMBL/GenBank/DDBJ databases">
        <authorList>
            <person name="Gaut B.S."/>
            <person name="Morton B.R."/>
            <person name="Clegg M.T."/>
            <person name="Duvall M.R."/>
        </authorList>
    </citation>
    <scope>NUCLEOTIDE SEQUENCE [LARGE SCALE GENOMIC DNA]</scope>
</reference>